<name>A0A1Z4JDD0_LEPBY</name>
<dbReference type="InterPro" id="IPR005467">
    <property type="entry name" value="His_kinase_dom"/>
</dbReference>
<evidence type="ECO:0000256" key="9">
    <source>
        <dbReference type="ARBA" id="ARBA00022741"/>
    </source>
</evidence>
<evidence type="ECO:0000256" key="2">
    <source>
        <dbReference type="ARBA" id="ARBA00004651"/>
    </source>
</evidence>
<evidence type="ECO:0000256" key="15">
    <source>
        <dbReference type="ARBA" id="ARBA00074306"/>
    </source>
</evidence>
<keyword evidence="5" id="KW-1003">Cell membrane</keyword>
<dbReference type="Proteomes" id="UP000217895">
    <property type="component" value="Chromosome"/>
</dbReference>
<dbReference type="InterPro" id="IPR004358">
    <property type="entry name" value="Sig_transdc_His_kin-like_C"/>
</dbReference>
<sequence>MQQSVPRRKFLPVLNWTVFLVALALGPIHYGLVKLGGALSYQGAYTALWPSSGVFLIAVLLLGYRIWPALLLIDWLCNCLLFYPDNPLLSAITATGDLSDALVTAFLIRKFIRRENPLERSHDIFRFVLLLMVNPVLSSTIATGALCFYGITPWTDFLFTWRTWYMAVFAGMLIIAPVGLSWFYSFKSWGSFKGAYAATVTRVTRSQKQKLIEFTFLLLLSVAVSRVAFWGGYPIEYMMIPLLIWAAFRFEPREATLLVLVVSVISTFGTARGFGSFARESVTQSLSLLQSFICVLSVTTLVLCAVLAENRRANIQLQQANDDLELRVEERTMELKEAKLLADRANQAKSEFLANMSHELRTPLNGILGYAQILRAKHSNHTDHKAIETIYQCGSYLLVLINDILDLSKIEARKMELFPKDLHFPSFLEGVIEICRIKAEQKGITFSYQPDIHLPNGIHADEKRLRQVLINLLSNAIKFTDQGEVSFTVQVEHGINSAIWQEAEDHPRKRLKIRFQVKDTGVGMSPEQLEKIFLPFEQVGSSAKQSEGTGLGLAISKKIVNLMESTIEVQSEPGKGSTFWFEVVLPEALEWRNTSRTTQFGEIKGFEGKTQKILVVDDRWENRSVIRHLLEPIGFEVFEANHGEEGLAIATQIHPDLIISDLAMPIMDGWTMVKCLRQSAELQNTIVIASSASVFDFDRQEAIDAGCDNFLPKPVQADELLRQLQQLLHLQWIYQPADQISEIAAQPAETELIIPPAAELEDLYEAVKRCRVVTIQAEAQRLQQINPQYSAFASKVLALVDEFEIDAIAQLMQPTLIHNSLEP</sequence>
<protein>
    <recommendedName>
        <fullName evidence="15">Circadian input-output histidine kinase CikA</fullName>
        <ecNumber evidence="4">2.7.13.3</ecNumber>
    </recommendedName>
</protein>
<keyword evidence="9" id="KW-0547">Nucleotide-binding</keyword>
<dbReference type="PROSITE" id="PS50109">
    <property type="entry name" value="HIS_KIN"/>
    <property type="match status" value="1"/>
</dbReference>
<dbReference type="InterPro" id="IPR036890">
    <property type="entry name" value="HATPase_C_sf"/>
</dbReference>
<dbReference type="InterPro" id="IPR011006">
    <property type="entry name" value="CheY-like_superfamily"/>
</dbReference>
<feature type="modified residue" description="4-aspartylphosphate" evidence="16">
    <location>
        <position position="661"/>
    </location>
</feature>
<evidence type="ECO:0000256" key="18">
    <source>
        <dbReference type="SAM" id="Phobius"/>
    </source>
</evidence>
<dbReference type="SMART" id="SM00448">
    <property type="entry name" value="REC"/>
    <property type="match status" value="1"/>
</dbReference>
<evidence type="ECO:0000256" key="6">
    <source>
        <dbReference type="ARBA" id="ARBA00022553"/>
    </source>
</evidence>
<comment type="similarity">
    <text evidence="3">In the N-terminal section; belongs to the phytochrome family.</text>
</comment>
<dbReference type="PANTHER" id="PTHR43047">
    <property type="entry name" value="TWO-COMPONENT HISTIDINE PROTEIN KINASE"/>
    <property type="match status" value="1"/>
</dbReference>
<feature type="domain" description="Histidine kinase" evidence="19">
    <location>
        <begin position="355"/>
        <end position="587"/>
    </location>
</feature>
<accession>A0A1Z4JDD0</accession>
<evidence type="ECO:0000313" key="22">
    <source>
        <dbReference type="Proteomes" id="UP000217895"/>
    </source>
</evidence>
<keyword evidence="7" id="KW-0808">Transferase</keyword>
<reference evidence="21 22" key="1">
    <citation type="submission" date="2017-06" db="EMBL/GenBank/DDBJ databases">
        <title>Genome sequencing of cyanobaciteial culture collection at National Institute for Environmental Studies (NIES).</title>
        <authorList>
            <person name="Hirose Y."/>
            <person name="Shimura Y."/>
            <person name="Fujisawa T."/>
            <person name="Nakamura Y."/>
            <person name="Kawachi M."/>
        </authorList>
    </citation>
    <scope>NUCLEOTIDE SEQUENCE [LARGE SCALE GENOMIC DNA]</scope>
    <source>
        <strain evidence="21 22">NIES-2135</strain>
    </source>
</reference>
<feature type="transmembrane region" description="Helical" evidence="18">
    <location>
        <begin position="163"/>
        <end position="184"/>
    </location>
</feature>
<evidence type="ECO:0000256" key="13">
    <source>
        <dbReference type="ARBA" id="ARBA00023012"/>
    </source>
</evidence>
<dbReference type="SMART" id="SM00388">
    <property type="entry name" value="HisKA"/>
    <property type="match status" value="1"/>
</dbReference>
<evidence type="ECO:0000256" key="5">
    <source>
        <dbReference type="ARBA" id="ARBA00022475"/>
    </source>
</evidence>
<dbReference type="EMBL" id="AP018203">
    <property type="protein sequence ID" value="BAY54772.1"/>
    <property type="molecule type" value="Genomic_DNA"/>
</dbReference>
<keyword evidence="10" id="KW-0418">Kinase</keyword>
<feature type="transmembrane region" description="Helical" evidence="18">
    <location>
        <begin position="87"/>
        <end position="108"/>
    </location>
</feature>
<feature type="transmembrane region" description="Helical" evidence="18">
    <location>
        <begin position="128"/>
        <end position="151"/>
    </location>
</feature>
<keyword evidence="11" id="KW-0067">ATP-binding</keyword>
<dbReference type="InterPro" id="IPR007895">
    <property type="entry name" value="MASE1"/>
</dbReference>
<evidence type="ECO:0000256" key="11">
    <source>
        <dbReference type="ARBA" id="ARBA00022840"/>
    </source>
</evidence>
<dbReference type="InterPro" id="IPR036097">
    <property type="entry name" value="HisK_dim/P_sf"/>
</dbReference>
<dbReference type="SUPFAM" id="SSF52172">
    <property type="entry name" value="CheY-like"/>
    <property type="match status" value="1"/>
</dbReference>
<dbReference type="Pfam" id="PF00072">
    <property type="entry name" value="Response_reg"/>
    <property type="match status" value="1"/>
</dbReference>
<evidence type="ECO:0000313" key="21">
    <source>
        <dbReference type="EMBL" id="BAY54772.1"/>
    </source>
</evidence>
<dbReference type="SMART" id="SM00387">
    <property type="entry name" value="HATPase_c"/>
    <property type="match status" value="1"/>
</dbReference>
<keyword evidence="8 18" id="KW-0812">Transmembrane</keyword>
<dbReference type="Pfam" id="PF02518">
    <property type="entry name" value="HATPase_c"/>
    <property type="match status" value="1"/>
</dbReference>
<dbReference type="InterPro" id="IPR001789">
    <property type="entry name" value="Sig_transdc_resp-reg_receiver"/>
</dbReference>
<dbReference type="CDD" id="cd00082">
    <property type="entry name" value="HisKA"/>
    <property type="match status" value="1"/>
</dbReference>
<dbReference type="Pfam" id="PF05231">
    <property type="entry name" value="MASE1"/>
    <property type="match status" value="1"/>
</dbReference>
<dbReference type="PRINTS" id="PR00344">
    <property type="entry name" value="BCTRLSENSOR"/>
</dbReference>
<evidence type="ECO:0000256" key="17">
    <source>
        <dbReference type="SAM" id="Coils"/>
    </source>
</evidence>
<dbReference type="Gene3D" id="1.10.287.130">
    <property type="match status" value="1"/>
</dbReference>
<keyword evidence="17" id="KW-0175">Coiled coil</keyword>
<dbReference type="GO" id="GO:0005886">
    <property type="term" value="C:plasma membrane"/>
    <property type="evidence" value="ECO:0007669"/>
    <property type="project" value="UniProtKB-SubCell"/>
</dbReference>
<keyword evidence="6 16" id="KW-0597">Phosphoprotein</keyword>
<feature type="transmembrane region" description="Helical" evidence="18">
    <location>
        <begin position="286"/>
        <end position="308"/>
    </location>
</feature>
<organism evidence="21 22">
    <name type="scientific">Leptolyngbya boryana NIES-2135</name>
    <dbReference type="NCBI Taxonomy" id="1973484"/>
    <lineage>
        <taxon>Bacteria</taxon>
        <taxon>Bacillati</taxon>
        <taxon>Cyanobacteriota</taxon>
        <taxon>Cyanophyceae</taxon>
        <taxon>Leptolyngbyales</taxon>
        <taxon>Leptolyngbyaceae</taxon>
        <taxon>Leptolyngbya group</taxon>
        <taxon>Leptolyngbya</taxon>
    </lineage>
</organism>
<dbReference type="SUPFAM" id="SSF47384">
    <property type="entry name" value="Homodimeric domain of signal transducing histidine kinase"/>
    <property type="match status" value="1"/>
</dbReference>
<evidence type="ECO:0000256" key="16">
    <source>
        <dbReference type="PROSITE-ProRule" id="PRU00169"/>
    </source>
</evidence>
<dbReference type="Gene3D" id="3.30.565.10">
    <property type="entry name" value="Histidine kinase-like ATPase, C-terminal domain"/>
    <property type="match status" value="1"/>
</dbReference>
<feature type="domain" description="Response regulatory" evidence="20">
    <location>
        <begin position="612"/>
        <end position="728"/>
    </location>
</feature>
<dbReference type="SUPFAM" id="SSF55874">
    <property type="entry name" value="ATPase domain of HSP90 chaperone/DNA topoisomerase II/histidine kinase"/>
    <property type="match status" value="1"/>
</dbReference>
<dbReference type="FunFam" id="1.10.287.130:FF:000004">
    <property type="entry name" value="Ethylene receptor 1"/>
    <property type="match status" value="1"/>
</dbReference>
<dbReference type="EC" id="2.7.13.3" evidence="4"/>
<evidence type="ECO:0000256" key="3">
    <source>
        <dbReference type="ARBA" id="ARBA00006402"/>
    </source>
</evidence>
<dbReference type="GO" id="GO:0009927">
    <property type="term" value="F:histidine phosphotransfer kinase activity"/>
    <property type="evidence" value="ECO:0007669"/>
    <property type="project" value="TreeGrafter"/>
</dbReference>
<comment type="catalytic activity">
    <reaction evidence="1">
        <text>ATP + protein L-histidine = ADP + protein N-phospho-L-histidine.</text>
        <dbReference type="EC" id="2.7.13.3"/>
    </reaction>
</comment>
<feature type="transmembrane region" description="Helical" evidence="18">
    <location>
        <begin position="255"/>
        <end position="274"/>
    </location>
</feature>
<evidence type="ECO:0000259" key="20">
    <source>
        <dbReference type="PROSITE" id="PS50110"/>
    </source>
</evidence>
<keyword evidence="14 18" id="KW-0472">Membrane</keyword>
<evidence type="ECO:0000256" key="14">
    <source>
        <dbReference type="ARBA" id="ARBA00023136"/>
    </source>
</evidence>
<dbReference type="GO" id="GO:0000155">
    <property type="term" value="F:phosphorelay sensor kinase activity"/>
    <property type="evidence" value="ECO:0007669"/>
    <property type="project" value="InterPro"/>
</dbReference>
<evidence type="ECO:0000259" key="19">
    <source>
        <dbReference type="PROSITE" id="PS50109"/>
    </source>
</evidence>
<evidence type="ECO:0000256" key="7">
    <source>
        <dbReference type="ARBA" id="ARBA00022679"/>
    </source>
</evidence>
<evidence type="ECO:0000256" key="12">
    <source>
        <dbReference type="ARBA" id="ARBA00022989"/>
    </source>
</evidence>
<feature type="coiled-coil region" evidence="17">
    <location>
        <begin position="307"/>
        <end position="341"/>
    </location>
</feature>
<dbReference type="AlphaFoldDB" id="A0A1Z4JDD0"/>
<evidence type="ECO:0000256" key="8">
    <source>
        <dbReference type="ARBA" id="ARBA00022692"/>
    </source>
</evidence>
<dbReference type="GO" id="GO:0005524">
    <property type="term" value="F:ATP binding"/>
    <property type="evidence" value="ECO:0007669"/>
    <property type="project" value="UniProtKB-KW"/>
</dbReference>
<gene>
    <name evidence="21" type="ORF">NIES2135_15900</name>
</gene>
<evidence type="ECO:0000256" key="4">
    <source>
        <dbReference type="ARBA" id="ARBA00012438"/>
    </source>
</evidence>
<dbReference type="PANTHER" id="PTHR43047:SF72">
    <property type="entry name" value="OSMOSENSING HISTIDINE PROTEIN KINASE SLN1"/>
    <property type="match status" value="1"/>
</dbReference>
<feature type="transmembrane region" description="Helical" evidence="18">
    <location>
        <begin position="211"/>
        <end position="235"/>
    </location>
</feature>
<dbReference type="FunFam" id="3.30.565.10:FF:000010">
    <property type="entry name" value="Sensor histidine kinase RcsC"/>
    <property type="match status" value="1"/>
</dbReference>
<feature type="transmembrane region" description="Helical" evidence="18">
    <location>
        <begin position="13"/>
        <end position="33"/>
    </location>
</feature>
<dbReference type="InterPro" id="IPR003594">
    <property type="entry name" value="HATPase_dom"/>
</dbReference>
<dbReference type="CDD" id="cd16922">
    <property type="entry name" value="HATPase_EvgS-ArcB-TorS-like"/>
    <property type="match status" value="1"/>
</dbReference>
<proteinExistence type="inferred from homology"/>
<keyword evidence="22" id="KW-1185">Reference proteome</keyword>
<dbReference type="Pfam" id="PF00512">
    <property type="entry name" value="HisKA"/>
    <property type="match status" value="1"/>
</dbReference>
<keyword evidence="12 18" id="KW-1133">Transmembrane helix</keyword>
<keyword evidence="13" id="KW-0902">Two-component regulatory system</keyword>
<dbReference type="InterPro" id="IPR003661">
    <property type="entry name" value="HisK_dim/P_dom"/>
</dbReference>
<evidence type="ECO:0000256" key="10">
    <source>
        <dbReference type="ARBA" id="ARBA00022777"/>
    </source>
</evidence>
<comment type="subcellular location">
    <subcellularLocation>
        <location evidence="2">Cell membrane</location>
        <topology evidence="2">Multi-pass membrane protein</topology>
    </subcellularLocation>
</comment>
<dbReference type="Gene3D" id="3.40.50.2300">
    <property type="match status" value="1"/>
</dbReference>
<dbReference type="PROSITE" id="PS50110">
    <property type="entry name" value="RESPONSE_REGULATORY"/>
    <property type="match status" value="1"/>
</dbReference>
<evidence type="ECO:0000256" key="1">
    <source>
        <dbReference type="ARBA" id="ARBA00000085"/>
    </source>
</evidence>
<feature type="transmembrane region" description="Helical" evidence="18">
    <location>
        <begin position="45"/>
        <end position="67"/>
    </location>
</feature>